<accession>A0A813ACS0</accession>
<proteinExistence type="predicted"/>
<gene>
    <name evidence="3" type="ORF">SNEC2469_LOCUS27534</name>
</gene>
<feature type="transmembrane region" description="Helical" evidence="2">
    <location>
        <begin position="6"/>
        <end position="25"/>
    </location>
</feature>
<name>A0A813ACS0_9DINO</name>
<protein>
    <submittedName>
        <fullName evidence="3">Uncharacterized protein</fullName>
    </submittedName>
</protein>
<evidence type="ECO:0000313" key="3">
    <source>
        <dbReference type="EMBL" id="CAE7864614.1"/>
    </source>
</evidence>
<feature type="transmembrane region" description="Helical" evidence="2">
    <location>
        <begin position="222"/>
        <end position="250"/>
    </location>
</feature>
<dbReference type="OrthoDB" id="439047at2759"/>
<comment type="caution">
    <text evidence="3">The sequence shown here is derived from an EMBL/GenBank/DDBJ whole genome shotgun (WGS) entry which is preliminary data.</text>
</comment>
<feature type="region of interest" description="Disordered" evidence="1">
    <location>
        <begin position="39"/>
        <end position="60"/>
    </location>
</feature>
<dbReference type="Proteomes" id="UP000601435">
    <property type="component" value="Unassembled WGS sequence"/>
</dbReference>
<keyword evidence="4" id="KW-1185">Reference proteome</keyword>
<organism evidence="3 4">
    <name type="scientific">Symbiodinium necroappetens</name>
    <dbReference type="NCBI Taxonomy" id="1628268"/>
    <lineage>
        <taxon>Eukaryota</taxon>
        <taxon>Sar</taxon>
        <taxon>Alveolata</taxon>
        <taxon>Dinophyceae</taxon>
        <taxon>Suessiales</taxon>
        <taxon>Symbiodiniaceae</taxon>
        <taxon>Symbiodinium</taxon>
    </lineage>
</organism>
<dbReference type="EMBL" id="CAJNJA010058127">
    <property type="protein sequence ID" value="CAE7864614.1"/>
    <property type="molecule type" value="Genomic_DNA"/>
</dbReference>
<reference evidence="3" key="1">
    <citation type="submission" date="2021-02" db="EMBL/GenBank/DDBJ databases">
        <authorList>
            <person name="Dougan E. K."/>
            <person name="Rhodes N."/>
            <person name="Thang M."/>
            <person name="Chan C."/>
        </authorList>
    </citation>
    <scope>NUCLEOTIDE SEQUENCE</scope>
</reference>
<dbReference type="AlphaFoldDB" id="A0A813ACS0"/>
<feature type="transmembrane region" description="Helical" evidence="2">
    <location>
        <begin position="70"/>
        <end position="92"/>
    </location>
</feature>
<feature type="compositionally biased region" description="Acidic residues" evidence="1">
    <location>
        <begin position="43"/>
        <end position="54"/>
    </location>
</feature>
<sequence>MAGTKVPWKAIWPCATMVLLIYIYLAMDILPTDSMDYERLKEQDEEEQEEEEEELPHRVQRREVDRRDPALVLAAVLYWVVMPIALVSLGFGATCEEGPPNLAYITYGVFFAVHFVCIFRAMLGSLRKDLHKSTPKLVFMLGLAALEHFDMASDALFTGTSAACSDSITSLWLQSWHDVPGGGLMVPMLSKLGFSGVALFITNAYLPQLLSVWALFAPFVALVFVLLVMLWASFGWLVGLAAMLAVYALVICSPIGREQMGVFHQEVDSEDRRLALFVGAEVAELPANGPQSSLGRVIFFLGTKLVLENLLQLWLQSSYLSLSFGQMDTFARWQALASIGVGLLVAGGKGLQISAFVVPLLARYAGESVRRCNIIFLVIFGAVPVFMMLGGFGGLAWVLAKVIFIFRCDSHVWNLSTGCVSPQT</sequence>
<feature type="transmembrane region" description="Helical" evidence="2">
    <location>
        <begin position="104"/>
        <end position="123"/>
    </location>
</feature>
<feature type="transmembrane region" description="Helical" evidence="2">
    <location>
        <begin position="374"/>
        <end position="400"/>
    </location>
</feature>
<evidence type="ECO:0000256" key="1">
    <source>
        <dbReference type="SAM" id="MobiDB-lite"/>
    </source>
</evidence>
<evidence type="ECO:0000256" key="2">
    <source>
        <dbReference type="SAM" id="Phobius"/>
    </source>
</evidence>
<feature type="transmembrane region" description="Helical" evidence="2">
    <location>
        <begin position="335"/>
        <end position="362"/>
    </location>
</feature>
<keyword evidence="2" id="KW-0472">Membrane</keyword>
<keyword evidence="2" id="KW-0812">Transmembrane</keyword>
<keyword evidence="2" id="KW-1133">Transmembrane helix</keyword>
<evidence type="ECO:0000313" key="4">
    <source>
        <dbReference type="Proteomes" id="UP000601435"/>
    </source>
</evidence>